<dbReference type="AlphaFoldDB" id="A0AAW1CP81"/>
<name>A0AAW1CP81_9HEMI</name>
<sequence length="782" mass="87929">MSGHPQQPGDQSKKRCIDDIIDHMTADLQSYDGQYLLLGTPSSTTSHAAPPIGDHHPVWGPSNTHQSNAAHQNIFYPSQMRETNEMIGMVDVGGGKYVNVVFPKPNSSSSSVNFVRYQQPTQNLVPPIIDYQRTYNEAIPNGCLIENVVGNWVPNRTGTYSPFGGSLHQDEPTISTQSSTLSTSQTVQPNQQQTISMSSSHAPPTTVNFNQKFPEKPVGISMPEPPPQMNTIQSPPVRKQRIVAEVKPMRPSYSDIVAKSAPLTPPPTAKLQNNSKPAANLTSVPKNDIHLSKKYHIKNNTTGNKASTGLKRESSSGSDEALAEKVKVKRWSSQEDLSSNASRINTSLEHSKKEKKRRSKPASNKVNEKEDKDILGDTRNYREQEIKINRKEPTGPCVAPAFGTKPCERPASKPKTRDERKSSAGKGDRNLNSSRSANRSKRTQRNYRKRDSSLGALCKKWKEQSSYYLVLLSTWLINLLWDVMALSTSLLIHMFHDSCTRTGSWVREASFGIRRLIRRWWWWERKEPKPKPPGPPPSSLTHNITLPASGSDAIKRLLSCKGKDPYSILGVTSTCTDEEIKKYYKSQALLVHPDKNSQPGAEEAFKILVHAFDLIAEPTKRAAYDRYVSESNQVEQAWSELSDLLSQLHEKMEYAANTIRCNNCGKRHKREVTERPCYAARFCAQCKIHHSAKEGDMWAESRCWGWWSSRYLACIEGGVYDITEWAHCQGDSIQSVRPDSHMVQYRLVMAPRPEPDFEDLLNSLYSQNGNSSRSKKKSKKNK</sequence>
<dbReference type="InterPro" id="IPR036869">
    <property type="entry name" value="J_dom_sf"/>
</dbReference>
<gene>
    <name evidence="3" type="ORF">O3M35_001454</name>
</gene>
<dbReference type="Pfam" id="PF00226">
    <property type="entry name" value="DnaJ"/>
    <property type="match status" value="1"/>
</dbReference>
<dbReference type="InterPro" id="IPR052317">
    <property type="entry name" value="Viral_replicn-host_int_reg"/>
</dbReference>
<feature type="compositionally biased region" description="Polar residues" evidence="1">
    <location>
        <begin position="334"/>
        <end position="348"/>
    </location>
</feature>
<feature type="compositionally biased region" description="Basic and acidic residues" evidence="1">
    <location>
        <begin position="366"/>
        <end position="393"/>
    </location>
</feature>
<dbReference type="EMBL" id="JAPXFL010000010">
    <property type="protein sequence ID" value="KAK9500136.1"/>
    <property type="molecule type" value="Genomic_DNA"/>
</dbReference>
<feature type="compositionally biased region" description="Basic and acidic residues" evidence="1">
    <location>
        <begin position="406"/>
        <end position="429"/>
    </location>
</feature>
<feature type="region of interest" description="Disordered" evidence="1">
    <location>
        <begin position="763"/>
        <end position="782"/>
    </location>
</feature>
<protein>
    <recommendedName>
        <fullName evidence="2">J domain-containing protein</fullName>
    </recommendedName>
</protein>
<dbReference type="InterPro" id="IPR032843">
    <property type="entry name" value="Jiv"/>
</dbReference>
<dbReference type="PROSITE" id="PS50076">
    <property type="entry name" value="DNAJ_2"/>
    <property type="match status" value="1"/>
</dbReference>
<evidence type="ECO:0000313" key="4">
    <source>
        <dbReference type="Proteomes" id="UP001461498"/>
    </source>
</evidence>
<feature type="compositionally biased region" description="Polar residues" evidence="1">
    <location>
        <begin position="298"/>
        <end position="307"/>
    </location>
</feature>
<dbReference type="SMART" id="SM00271">
    <property type="entry name" value="DnaJ"/>
    <property type="match status" value="1"/>
</dbReference>
<dbReference type="Pfam" id="PF14901">
    <property type="entry name" value="Jiv90"/>
    <property type="match status" value="1"/>
</dbReference>
<dbReference type="PRINTS" id="PR00625">
    <property type="entry name" value="JDOMAIN"/>
</dbReference>
<dbReference type="SUPFAM" id="SSF46565">
    <property type="entry name" value="Chaperone J-domain"/>
    <property type="match status" value="1"/>
</dbReference>
<dbReference type="Gene3D" id="1.10.287.110">
    <property type="entry name" value="DnaJ domain"/>
    <property type="match status" value="1"/>
</dbReference>
<proteinExistence type="predicted"/>
<organism evidence="3 4">
    <name type="scientific">Rhynocoris fuscipes</name>
    <dbReference type="NCBI Taxonomy" id="488301"/>
    <lineage>
        <taxon>Eukaryota</taxon>
        <taxon>Metazoa</taxon>
        <taxon>Ecdysozoa</taxon>
        <taxon>Arthropoda</taxon>
        <taxon>Hexapoda</taxon>
        <taxon>Insecta</taxon>
        <taxon>Pterygota</taxon>
        <taxon>Neoptera</taxon>
        <taxon>Paraneoptera</taxon>
        <taxon>Hemiptera</taxon>
        <taxon>Heteroptera</taxon>
        <taxon>Panheteroptera</taxon>
        <taxon>Cimicomorpha</taxon>
        <taxon>Reduviidae</taxon>
        <taxon>Harpactorinae</taxon>
        <taxon>Harpactorini</taxon>
        <taxon>Rhynocoris</taxon>
    </lineage>
</organism>
<evidence type="ECO:0000313" key="3">
    <source>
        <dbReference type="EMBL" id="KAK9500137.1"/>
    </source>
</evidence>
<evidence type="ECO:0000259" key="2">
    <source>
        <dbReference type="PROSITE" id="PS50076"/>
    </source>
</evidence>
<feature type="compositionally biased region" description="Polar residues" evidence="1">
    <location>
        <begin position="270"/>
        <end position="285"/>
    </location>
</feature>
<dbReference type="EMBL" id="JAPXFL010000010">
    <property type="protein sequence ID" value="KAK9500137.1"/>
    <property type="molecule type" value="Genomic_DNA"/>
</dbReference>
<keyword evidence="4" id="KW-1185">Reference proteome</keyword>
<feature type="region of interest" description="Disordered" evidence="1">
    <location>
        <begin position="257"/>
        <end position="448"/>
    </location>
</feature>
<comment type="caution">
    <text evidence="3">The sequence shown here is derived from an EMBL/GenBank/DDBJ whole genome shotgun (WGS) entry which is preliminary data.</text>
</comment>
<dbReference type="CDD" id="cd06257">
    <property type="entry name" value="DnaJ"/>
    <property type="match status" value="1"/>
</dbReference>
<feature type="domain" description="J" evidence="2">
    <location>
        <begin position="564"/>
        <end position="628"/>
    </location>
</feature>
<dbReference type="PANTHER" id="PTHR44665:SF1">
    <property type="entry name" value="DNAJ HOMOLOG SUBFAMILY C MEMBER 14"/>
    <property type="match status" value="1"/>
</dbReference>
<feature type="compositionally biased region" description="Basic residues" evidence="1">
    <location>
        <begin position="438"/>
        <end position="448"/>
    </location>
</feature>
<dbReference type="InterPro" id="IPR001623">
    <property type="entry name" value="DnaJ_domain"/>
</dbReference>
<evidence type="ECO:0000256" key="1">
    <source>
        <dbReference type="SAM" id="MobiDB-lite"/>
    </source>
</evidence>
<reference evidence="3 4" key="1">
    <citation type="submission" date="2022-12" db="EMBL/GenBank/DDBJ databases">
        <title>Chromosome-level genome assembly of true bugs.</title>
        <authorList>
            <person name="Ma L."/>
            <person name="Li H."/>
        </authorList>
    </citation>
    <scope>NUCLEOTIDE SEQUENCE [LARGE SCALE GENOMIC DNA]</scope>
    <source>
        <strain evidence="3">Lab_2022b</strain>
    </source>
</reference>
<dbReference type="PANTHER" id="PTHR44665">
    <property type="entry name" value="DNAJ HOMOLOG SUBFAMILY C MEMBER 14"/>
    <property type="match status" value="1"/>
</dbReference>
<accession>A0AAW1CP81</accession>
<dbReference type="Proteomes" id="UP001461498">
    <property type="component" value="Unassembled WGS sequence"/>
</dbReference>
<feature type="compositionally biased region" description="Basic residues" evidence="1">
    <location>
        <begin position="773"/>
        <end position="782"/>
    </location>
</feature>